<accession>A0AA36EHS5</accession>
<reference evidence="1" key="1">
    <citation type="submission" date="2023-04" db="EMBL/GenBank/DDBJ databases">
        <authorList>
            <person name="Vijverberg K."/>
            <person name="Xiong W."/>
            <person name="Schranz E."/>
        </authorList>
    </citation>
    <scope>NUCLEOTIDE SEQUENCE</scope>
</reference>
<name>A0AA36EHS5_LACSI</name>
<dbReference type="AlphaFoldDB" id="A0AA36EHS5"/>
<evidence type="ECO:0000313" key="1">
    <source>
        <dbReference type="EMBL" id="CAI9293890.1"/>
    </source>
</evidence>
<proteinExistence type="predicted"/>
<gene>
    <name evidence="1" type="ORF">LSALG_LOCUS32892</name>
</gene>
<organism evidence="1 2">
    <name type="scientific">Lactuca saligna</name>
    <name type="common">Willowleaf lettuce</name>
    <dbReference type="NCBI Taxonomy" id="75948"/>
    <lineage>
        <taxon>Eukaryota</taxon>
        <taxon>Viridiplantae</taxon>
        <taxon>Streptophyta</taxon>
        <taxon>Embryophyta</taxon>
        <taxon>Tracheophyta</taxon>
        <taxon>Spermatophyta</taxon>
        <taxon>Magnoliopsida</taxon>
        <taxon>eudicotyledons</taxon>
        <taxon>Gunneridae</taxon>
        <taxon>Pentapetalae</taxon>
        <taxon>asterids</taxon>
        <taxon>campanulids</taxon>
        <taxon>Asterales</taxon>
        <taxon>Asteraceae</taxon>
        <taxon>Cichorioideae</taxon>
        <taxon>Cichorieae</taxon>
        <taxon>Lactucinae</taxon>
        <taxon>Lactuca</taxon>
    </lineage>
</organism>
<dbReference type="Proteomes" id="UP001177003">
    <property type="component" value="Chromosome 7"/>
</dbReference>
<keyword evidence="2" id="KW-1185">Reference proteome</keyword>
<protein>
    <submittedName>
        <fullName evidence="1">Uncharacterized protein</fullName>
    </submittedName>
</protein>
<dbReference type="EMBL" id="OX465083">
    <property type="protein sequence ID" value="CAI9293890.1"/>
    <property type="molecule type" value="Genomic_DNA"/>
</dbReference>
<evidence type="ECO:0000313" key="2">
    <source>
        <dbReference type="Proteomes" id="UP001177003"/>
    </source>
</evidence>
<sequence length="263" mass="29259">MKNPESIIPDTQVTEKEVIPSKTGVFRRIKLKLKSKRRSSRTNVVRKPQVSHQKVIFREIPAPASPSSKKKMAADMAKHISEKKKHKLIHSSNSTVDEIEVIPKTPETVLINESSKVDTLVTQPPEVSIAKTITMEARTSDIPVNIFDMDINVIMGEDTSNNEAKGNTSNVVSESLISLPSQITPIIPTTSTTDSRTFTHIISHPFTTLFSSQLTDPPTTTSPLKDSFLETKNESEGLGGTFENLEFDEEETDFLDHILMTMK</sequence>